<keyword evidence="1" id="KW-1133">Transmembrane helix</keyword>
<protein>
    <submittedName>
        <fullName evidence="3">Candidate secreted effector</fullName>
    </submittedName>
</protein>
<keyword evidence="1" id="KW-0472">Membrane</keyword>
<evidence type="ECO:0000256" key="1">
    <source>
        <dbReference type="SAM" id="Phobius"/>
    </source>
</evidence>
<evidence type="ECO:0000313" key="3">
    <source>
        <dbReference type="WBParaSite" id="Minc3s02578g30735"/>
    </source>
</evidence>
<keyword evidence="2" id="KW-1185">Reference proteome</keyword>
<proteinExistence type="predicted"/>
<dbReference type="WBParaSite" id="Minc3s02578g30735">
    <property type="protein sequence ID" value="Minc3s02578g30735"/>
    <property type="gene ID" value="Minc3s02578g30735"/>
</dbReference>
<dbReference type="Proteomes" id="UP000887563">
    <property type="component" value="Unplaced"/>
</dbReference>
<evidence type="ECO:0000313" key="2">
    <source>
        <dbReference type="Proteomes" id="UP000887563"/>
    </source>
</evidence>
<organism evidence="2 3">
    <name type="scientific">Meloidogyne incognita</name>
    <name type="common">Southern root-knot nematode worm</name>
    <name type="synonym">Oxyuris incognita</name>
    <dbReference type="NCBI Taxonomy" id="6306"/>
    <lineage>
        <taxon>Eukaryota</taxon>
        <taxon>Metazoa</taxon>
        <taxon>Ecdysozoa</taxon>
        <taxon>Nematoda</taxon>
        <taxon>Chromadorea</taxon>
        <taxon>Rhabditida</taxon>
        <taxon>Tylenchina</taxon>
        <taxon>Tylenchomorpha</taxon>
        <taxon>Tylenchoidea</taxon>
        <taxon>Meloidogynidae</taxon>
        <taxon>Meloidogyninae</taxon>
        <taxon>Meloidogyne</taxon>
        <taxon>Meloidogyne incognita group</taxon>
    </lineage>
</organism>
<keyword evidence="1" id="KW-0812">Transmembrane</keyword>
<feature type="transmembrane region" description="Helical" evidence="1">
    <location>
        <begin position="16"/>
        <end position="33"/>
    </location>
</feature>
<feature type="transmembrane region" description="Helical" evidence="1">
    <location>
        <begin position="79"/>
        <end position="104"/>
    </location>
</feature>
<name>A0A914MV74_MELIC</name>
<sequence length="135" mass="15671">MVSGKHLAKTFRKNKVLFTHLFLIAFSLSLIFATLRACRFGIISSIFSISSRLLCRSFLSTRPSSTSLSRRFSRLFFTFPIFLLVVFLLRAFLRCALICSFGCFRLRFRATSSRSTRLDPRFSIPFLPFILRFFA</sequence>
<dbReference type="AlphaFoldDB" id="A0A914MV74"/>
<reference evidence="3" key="1">
    <citation type="submission" date="2022-11" db="UniProtKB">
        <authorList>
            <consortium name="WormBaseParasite"/>
        </authorList>
    </citation>
    <scope>IDENTIFICATION</scope>
</reference>
<accession>A0A914MV74</accession>